<sequence>MTVDSAQNVVGDVSQTGLMATRTDATWFLLPHSSHQSWQEAHMSASTMVLEAAPVRRSAVGGIRLRLKPAQRSRGHVQGAWWPRTDQLFTELPPLLAALPPQLSSVERVVYDETSWAPASLRMEFEGHSIILEGSGNTSTNTLSVIGEDFGTLVLLVVPPHTDPVLAYTAVMTASSADDMSTPDGLLGVGQDEAEERRLALLAQQRWESEGGSLRRRPDGLGERTPTAATETRIDDPPQHVSVISKTGR</sequence>
<evidence type="ECO:0000313" key="2">
    <source>
        <dbReference type="EMBL" id="BBX26373.1"/>
    </source>
</evidence>
<proteinExistence type="predicted"/>
<organism evidence="2 3">
    <name type="scientific">Mycolicibacterium alvei</name>
    <dbReference type="NCBI Taxonomy" id="67081"/>
    <lineage>
        <taxon>Bacteria</taxon>
        <taxon>Bacillati</taxon>
        <taxon>Actinomycetota</taxon>
        <taxon>Actinomycetes</taxon>
        <taxon>Mycobacteriales</taxon>
        <taxon>Mycobacteriaceae</taxon>
        <taxon>Mycolicibacterium</taxon>
    </lineage>
</organism>
<feature type="region of interest" description="Disordered" evidence="1">
    <location>
        <begin position="208"/>
        <end position="249"/>
    </location>
</feature>
<reference evidence="2 3" key="1">
    <citation type="journal article" date="2019" name="Emerg. Microbes Infect.">
        <title>Comprehensive subspecies identification of 175 nontuberculous mycobacteria species based on 7547 genomic profiles.</title>
        <authorList>
            <person name="Matsumoto Y."/>
            <person name="Kinjo T."/>
            <person name="Motooka D."/>
            <person name="Nabeya D."/>
            <person name="Jung N."/>
            <person name="Uechi K."/>
            <person name="Horii T."/>
            <person name="Iida T."/>
            <person name="Fujita J."/>
            <person name="Nakamura S."/>
        </authorList>
    </citation>
    <scope>NUCLEOTIDE SEQUENCE [LARGE SCALE GENOMIC DNA]</scope>
    <source>
        <strain evidence="2 3">JCM 12272</strain>
    </source>
</reference>
<keyword evidence="3" id="KW-1185">Reference proteome</keyword>
<dbReference type="KEGG" id="malv:MALV_14980"/>
<name>A0A6N4UR76_9MYCO</name>
<accession>A0A6N4UR76</accession>
<dbReference type="Proteomes" id="UP000466906">
    <property type="component" value="Chromosome"/>
</dbReference>
<protein>
    <submittedName>
        <fullName evidence="2">Uncharacterized protein</fullName>
    </submittedName>
</protein>
<evidence type="ECO:0000313" key="3">
    <source>
        <dbReference type="Proteomes" id="UP000466906"/>
    </source>
</evidence>
<dbReference type="InterPro" id="IPR046036">
    <property type="entry name" value="DUF5994"/>
</dbReference>
<gene>
    <name evidence="2" type="ORF">MALV_14980</name>
</gene>
<dbReference type="RefSeq" id="WP_235682972.1">
    <property type="nucleotide sequence ID" value="NZ_AP022565.1"/>
</dbReference>
<dbReference type="EMBL" id="AP022565">
    <property type="protein sequence ID" value="BBX26373.1"/>
    <property type="molecule type" value="Genomic_DNA"/>
</dbReference>
<dbReference type="Pfam" id="PF19457">
    <property type="entry name" value="DUF5994"/>
    <property type="match status" value="1"/>
</dbReference>
<evidence type="ECO:0000256" key="1">
    <source>
        <dbReference type="SAM" id="MobiDB-lite"/>
    </source>
</evidence>
<dbReference type="AlphaFoldDB" id="A0A6N4UR76"/>